<evidence type="ECO:0000256" key="1">
    <source>
        <dbReference type="SAM" id="MobiDB-lite"/>
    </source>
</evidence>
<sequence>MSTSTSTTDSSLDSSNAYTFQPPRTARSRKPKTPQSRRPSAWNNITPNLRNTKSPPRLEKLFLDSPKKRKPSRTPSKVTSKASATPKRSSTPALKTGLSTTPIGKAKSSRKIAFEFDQLPSIERFKKAEQALRLKERAQAAKYGLQRSIGGNDEDRKRVRDHNLEVLRKASINRPSKRQQLSQIVPGIPIEKQDDEIDLEKRNPVPIQYSYPDHHEFDRDDKFFIAKFDELNEMIMDFAQDNFNYRGIAEHILEHGPDVWKQLPESKDFVFWASLVAEADPACGGWNALLTNNESRTCLVAGIISRVIREKIFNELLFGARKDQTDHMESLEKTLLVNDAYHRTNHRALTTRALLDGETLTPLFYPTIATLTAQTTLLLTPLTKFLRSLPHTLNNPPPSQTAAYQSLHSLLSNAAYLSLLIRLSPTIFYLLDTPPGTIYTSDLHENISPESWTLSKNTVLKTYDRSLAAYEARLAAAQARLRELIPAGKLHTAQGRQAKKEFARAKLSKPLRPERTHRAQCKISCFPNVKRFKPGSYRDEDLPLYAKRGSREVEIIKAQITCYYAPLNKTGPGLQEFVGGKPWYKRDAFWNAGMVIVNGGVLVLSVGLAAMSASVLLPRVGVDVSMGPLGGVPLGREGVAEVMRFVERAGARVSEAWERAVRKRG</sequence>
<dbReference type="STRING" id="1116229.S3D5M6"/>
<dbReference type="GeneID" id="19466610"/>
<dbReference type="Proteomes" id="UP000016922">
    <property type="component" value="Unassembled WGS sequence"/>
</dbReference>
<name>S3D5M6_GLAL2</name>
<reference evidence="3 4" key="1">
    <citation type="journal article" date="2013" name="BMC Genomics">
        <title>Genomics-driven discovery of the pneumocandin biosynthetic gene cluster in the fungus Glarea lozoyensis.</title>
        <authorList>
            <person name="Chen L."/>
            <person name="Yue Q."/>
            <person name="Zhang X."/>
            <person name="Xiang M."/>
            <person name="Wang C."/>
            <person name="Li S."/>
            <person name="Che Y."/>
            <person name="Ortiz-Lopez F.J."/>
            <person name="Bills G.F."/>
            <person name="Liu X."/>
            <person name="An Z."/>
        </authorList>
    </citation>
    <scope>NUCLEOTIDE SEQUENCE [LARGE SCALE GENOMIC DNA]</scope>
    <source>
        <strain evidence="4">ATCC 20868 / MF5171</strain>
    </source>
</reference>
<keyword evidence="2" id="KW-1133">Transmembrane helix</keyword>
<evidence type="ECO:0000313" key="3">
    <source>
        <dbReference type="EMBL" id="EPE32424.1"/>
    </source>
</evidence>
<dbReference type="AlphaFoldDB" id="S3D5M6"/>
<keyword evidence="2" id="KW-0472">Membrane</keyword>
<keyword evidence="2" id="KW-0812">Transmembrane</keyword>
<feature type="transmembrane region" description="Helical" evidence="2">
    <location>
        <begin position="588"/>
        <end position="610"/>
    </location>
</feature>
<keyword evidence="4" id="KW-1185">Reference proteome</keyword>
<evidence type="ECO:0000313" key="4">
    <source>
        <dbReference type="Proteomes" id="UP000016922"/>
    </source>
</evidence>
<feature type="compositionally biased region" description="Polar residues" evidence="1">
    <location>
        <begin position="33"/>
        <end position="54"/>
    </location>
</feature>
<dbReference type="HOGENOM" id="CLU_412797_0_0_1"/>
<organism evidence="3 4">
    <name type="scientific">Glarea lozoyensis (strain ATCC 20868 / MF5171)</name>
    <dbReference type="NCBI Taxonomy" id="1116229"/>
    <lineage>
        <taxon>Eukaryota</taxon>
        <taxon>Fungi</taxon>
        <taxon>Dikarya</taxon>
        <taxon>Ascomycota</taxon>
        <taxon>Pezizomycotina</taxon>
        <taxon>Leotiomycetes</taxon>
        <taxon>Helotiales</taxon>
        <taxon>Helotiaceae</taxon>
        <taxon>Glarea</taxon>
    </lineage>
</organism>
<dbReference type="OrthoDB" id="309640at2759"/>
<feature type="compositionally biased region" description="Polar residues" evidence="1">
    <location>
        <begin position="78"/>
        <end position="102"/>
    </location>
</feature>
<dbReference type="eggNOG" id="KOG0581">
    <property type="taxonomic scope" value="Eukaryota"/>
</dbReference>
<accession>S3D5M6</accession>
<proteinExistence type="predicted"/>
<feature type="compositionally biased region" description="Low complexity" evidence="1">
    <location>
        <begin position="1"/>
        <end position="15"/>
    </location>
</feature>
<dbReference type="EMBL" id="KE145359">
    <property type="protein sequence ID" value="EPE32424.1"/>
    <property type="molecule type" value="Genomic_DNA"/>
</dbReference>
<dbReference type="RefSeq" id="XP_008080436.1">
    <property type="nucleotide sequence ID" value="XM_008082245.1"/>
</dbReference>
<feature type="compositionally biased region" description="Basic and acidic residues" evidence="1">
    <location>
        <begin position="56"/>
        <end position="66"/>
    </location>
</feature>
<protein>
    <submittedName>
        <fullName evidence="3">Uncharacterized protein</fullName>
    </submittedName>
</protein>
<feature type="region of interest" description="Disordered" evidence="1">
    <location>
        <begin position="1"/>
        <end position="105"/>
    </location>
</feature>
<dbReference type="KEGG" id="glz:GLAREA_07557"/>
<gene>
    <name evidence="3" type="ORF">GLAREA_07557</name>
</gene>
<evidence type="ECO:0000256" key="2">
    <source>
        <dbReference type="SAM" id="Phobius"/>
    </source>
</evidence>